<evidence type="ECO:0000256" key="4">
    <source>
        <dbReference type="ARBA" id="ARBA00023136"/>
    </source>
</evidence>
<dbReference type="RefSeq" id="XP_043157839.1">
    <property type="nucleotide sequence ID" value="XM_043301904.1"/>
</dbReference>
<keyword evidence="3 5" id="KW-1133">Transmembrane helix</keyword>
<dbReference type="Proteomes" id="UP001043456">
    <property type="component" value="Unassembled WGS sequence"/>
</dbReference>
<gene>
    <name evidence="6" type="ORF">Asppvi_005996</name>
</gene>
<feature type="transmembrane region" description="Helical" evidence="5">
    <location>
        <begin position="69"/>
        <end position="91"/>
    </location>
</feature>
<feature type="transmembrane region" description="Helical" evidence="5">
    <location>
        <begin position="111"/>
        <end position="133"/>
    </location>
</feature>
<keyword evidence="2 5" id="KW-0812">Transmembrane</keyword>
<dbReference type="InterPro" id="IPR003689">
    <property type="entry name" value="ZIP"/>
</dbReference>
<dbReference type="OrthoDB" id="448280at2759"/>
<proteinExistence type="predicted"/>
<dbReference type="GO" id="GO:0016020">
    <property type="term" value="C:membrane"/>
    <property type="evidence" value="ECO:0007669"/>
    <property type="project" value="UniProtKB-SubCell"/>
</dbReference>
<evidence type="ECO:0000256" key="2">
    <source>
        <dbReference type="ARBA" id="ARBA00022692"/>
    </source>
</evidence>
<comment type="caution">
    <text evidence="6">The sequence shown here is derived from an EMBL/GenBank/DDBJ whole genome shotgun (WGS) entry which is preliminary data.</text>
</comment>
<organism evidence="6 7">
    <name type="scientific">Aspergillus pseudoviridinutans</name>
    <dbReference type="NCBI Taxonomy" id="1517512"/>
    <lineage>
        <taxon>Eukaryota</taxon>
        <taxon>Fungi</taxon>
        <taxon>Dikarya</taxon>
        <taxon>Ascomycota</taxon>
        <taxon>Pezizomycotina</taxon>
        <taxon>Eurotiomycetes</taxon>
        <taxon>Eurotiomycetidae</taxon>
        <taxon>Eurotiales</taxon>
        <taxon>Aspergillaceae</taxon>
        <taxon>Aspergillus</taxon>
        <taxon>Aspergillus subgen. Fumigati</taxon>
    </lineage>
</organism>
<dbReference type="EMBL" id="BHVY01000004">
    <property type="protein sequence ID" value="GIJ87093.1"/>
    <property type="molecule type" value="Genomic_DNA"/>
</dbReference>
<evidence type="ECO:0000256" key="1">
    <source>
        <dbReference type="ARBA" id="ARBA00004141"/>
    </source>
</evidence>
<evidence type="ECO:0000256" key="3">
    <source>
        <dbReference type="ARBA" id="ARBA00022989"/>
    </source>
</evidence>
<dbReference type="GO" id="GO:0046873">
    <property type="term" value="F:metal ion transmembrane transporter activity"/>
    <property type="evidence" value="ECO:0007669"/>
    <property type="project" value="InterPro"/>
</dbReference>
<protein>
    <submittedName>
        <fullName evidence="6">High-affinity Zn(2+) transporter zrt1</fullName>
    </submittedName>
</protein>
<dbReference type="AlphaFoldDB" id="A0A9P3BEZ8"/>
<comment type="subcellular location">
    <subcellularLocation>
        <location evidence="1">Membrane</location>
        <topology evidence="1">Multi-pass membrane protein</topology>
    </subcellularLocation>
</comment>
<dbReference type="GeneID" id="67004607"/>
<name>A0A9P3BEZ8_9EURO</name>
<evidence type="ECO:0000313" key="6">
    <source>
        <dbReference type="EMBL" id="GIJ87093.1"/>
    </source>
</evidence>
<evidence type="ECO:0000256" key="5">
    <source>
        <dbReference type="SAM" id="Phobius"/>
    </source>
</evidence>
<accession>A0A9P3BEZ8</accession>
<keyword evidence="7" id="KW-1185">Reference proteome</keyword>
<reference evidence="6 7" key="1">
    <citation type="submission" date="2018-10" db="EMBL/GenBank/DDBJ databases">
        <title>Pan-genome distribution and transcriptional activeness of fungal secondary metabolism genes in Aspergillus section Fumigati.</title>
        <authorList>
            <person name="Takahashi H."/>
            <person name="Umemura M."/>
            <person name="Ninomiya A."/>
            <person name="Kusuya Y."/>
            <person name="Urayama S."/>
            <person name="Shimizu M."/>
            <person name="Watanabe A."/>
            <person name="Kamei K."/>
            <person name="Yaguchi T."/>
            <person name="Hagiwara D."/>
        </authorList>
    </citation>
    <scope>NUCLEOTIDE SEQUENCE [LARGE SCALE GENOMIC DNA]</scope>
    <source>
        <strain evidence="6 7">IFM 55266</strain>
    </source>
</reference>
<evidence type="ECO:0000313" key="7">
    <source>
        <dbReference type="Proteomes" id="UP001043456"/>
    </source>
</evidence>
<sequence>MASSFDPNNVDLSTADPAQVVCCLSASGNNYNGHLGARISSIFVILAVSTAATFFPVVARRIPSLKIPLYVYLFARYFGTGVIVATAFIHLQDPAYAEIGPNSCVGMTGNWAVYSWPPAIALTSTIVIFLMDFGAELYVESKYGVTKVDPGTTIVQGVHASAEESQTTSNREISRGKIWEGISHGVTLPRG</sequence>
<feature type="transmembrane region" description="Helical" evidence="5">
    <location>
        <begin position="35"/>
        <end position="57"/>
    </location>
</feature>
<keyword evidence="4 5" id="KW-0472">Membrane</keyword>
<dbReference type="Pfam" id="PF02535">
    <property type="entry name" value="Zip"/>
    <property type="match status" value="1"/>
</dbReference>